<keyword evidence="2" id="KW-0812">Transmembrane</keyword>
<reference evidence="3" key="1">
    <citation type="submission" date="2024-06" db="UniProtKB">
        <authorList>
            <consortium name="Ensembl"/>
        </authorList>
    </citation>
    <scope>IDENTIFICATION</scope>
</reference>
<dbReference type="EMBL" id="AEYP01043374">
    <property type="status" value="NOT_ANNOTATED_CDS"/>
    <property type="molecule type" value="Genomic_DNA"/>
</dbReference>
<dbReference type="eggNOG" id="ENOG502QVFM">
    <property type="taxonomic scope" value="Eukaryota"/>
</dbReference>
<proteinExistence type="predicted"/>
<name>M3YJV5_MUSPF</name>
<dbReference type="HOGENOM" id="CLU_072609_0_0_1"/>
<evidence type="ECO:0000256" key="2">
    <source>
        <dbReference type="SAM" id="Phobius"/>
    </source>
</evidence>
<accession>M3YJV5</accession>
<feature type="region of interest" description="Disordered" evidence="1">
    <location>
        <begin position="103"/>
        <end position="142"/>
    </location>
</feature>
<dbReference type="OMA" id="MMMCVVL"/>
<dbReference type="GeneTree" id="ENSGT00390000015525"/>
<dbReference type="Ensembl" id="ENSMPUT00000011804.1">
    <property type="protein sequence ID" value="ENSMPUP00000011612.1"/>
    <property type="gene ID" value="ENSMPUG00000011706.1"/>
</dbReference>
<feature type="compositionally biased region" description="Polar residues" evidence="1">
    <location>
        <begin position="103"/>
        <end position="113"/>
    </location>
</feature>
<dbReference type="AlphaFoldDB" id="M3YJV5"/>
<evidence type="ECO:0000313" key="3">
    <source>
        <dbReference type="Ensembl" id="ENSMPUP00000011612.1"/>
    </source>
</evidence>
<dbReference type="STRING" id="9669.ENSMPUP00000011612"/>
<evidence type="ECO:0000256" key="1">
    <source>
        <dbReference type="SAM" id="MobiDB-lite"/>
    </source>
</evidence>
<dbReference type="InterPro" id="IPR020394">
    <property type="entry name" value="Uncharacterised_FAM23-like_TM"/>
</dbReference>
<feature type="transmembrane region" description="Helical" evidence="2">
    <location>
        <begin position="15"/>
        <end position="35"/>
    </location>
</feature>
<feature type="transmembrane region" description="Helical" evidence="2">
    <location>
        <begin position="191"/>
        <end position="208"/>
    </location>
</feature>
<dbReference type="PANTHER" id="PTHR31453:SF2">
    <property type="entry name" value="TRANSMEMBRANE PROTEIN 236"/>
    <property type="match status" value="1"/>
</dbReference>
<dbReference type="InParanoid" id="M3YJV5"/>
<evidence type="ECO:0008006" key="4">
    <source>
        <dbReference type="Google" id="ProtNLM"/>
    </source>
</evidence>
<keyword evidence="2" id="KW-1133">Transmembrane helix</keyword>
<sequence length="272" mass="30612">YCFCLFFFSFARRPVMMMCVILTTLPSFSFSIAVTEVQKNSSASTNSLPEKLPDLPVSLVLTSLIVVDIIEKLRIYPLTGRLKSSGDDNSYINTLQQIKTVTDQVKQNEESTSPPQPARRTEVSLPPSARTQNPSPVLERPQEPSFHSGILGAMSRQDDRAQIFLWSFLLWSDTIEMVRVAGHADVYKSGWLYPVYIFSFISLLRIILTPQNPLLNSLGILLQDLPFIFVRLSLVIALGTITPILGLCKNILVTVSYVYFNYLTKSRAFSTF</sequence>
<dbReference type="EMBL" id="AEYP01043373">
    <property type="status" value="NOT_ANNOTATED_CDS"/>
    <property type="molecule type" value="Genomic_DNA"/>
</dbReference>
<protein>
    <recommendedName>
        <fullName evidence="4">Transmembrane protein 236</fullName>
    </recommendedName>
</protein>
<dbReference type="EMBL" id="AEYP01043375">
    <property type="status" value="NOT_ANNOTATED_CDS"/>
    <property type="molecule type" value="Genomic_DNA"/>
</dbReference>
<feature type="transmembrane region" description="Helical" evidence="2">
    <location>
        <begin position="228"/>
        <end position="260"/>
    </location>
</feature>
<organism evidence="3">
    <name type="scientific">Mustela putorius furo</name>
    <name type="common">European domestic ferret</name>
    <name type="synonym">Mustela furo</name>
    <dbReference type="NCBI Taxonomy" id="9669"/>
    <lineage>
        <taxon>Eukaryota</taxon>
        <taxon>Metazoa</taxon>
        <taxon>Chordata</taxon>
        <taxon>Craniata</taxon>
        <taxon>Vertebrata</taxon>
        <taxon>Euteleostomi</taxon>
        <taxon>Mammalia</taxon>
        <taxon>Eutheria</taxon>
        <taxon>Laurasiatheria</taxon>
        <taxon>Carnivora</taxon>
        <taxon>Caniformia</taxon>
        <taxon>Musteloidea</taxon>
        <taxon>Mustelidae</taxon>
        <taxon>Mustelinae</taxon>
        <taxon>Mustela</taxon>
    </lineage>
</organism>
<keyword evidence="2" id="KW-0472">Membrane</keyword>
<dbReference type="PANTHER" id="PTHR31453">
    <property type="entry name" value="TRANSMEMBRANE PROTEIN 236"/>
    <property type="match status" value="1"/>
</dbReference>